<evidence type="ECO:0000313" key="9">
    <source>
        <dbReference type="EMBL" id="UZE95139.1"/>
    </source>
</evidence>
<proteinExistence type="inferred from homology"/>
<gene>
    <name evidence="9" type="ORF">NKI27_13820</name>
</gene>
<comment type="subcellular location">
    <subcellularLocation>
        <location evidence="1">Cell outer membrane</location>
    </subcellularLocation>
</comment>
<evidence type="ECO:0000256" key="7">
    <source>
        <dbReference type="ARBA" id="ARBA00023237"/>
    </source>
</evidence>
<organism evidence="9 10">
    <name type="scientific">Alkalimarinus alittae</name>
    <dbReference type="NCBI Taxonomy" id="2961619"/>
    <lineage>
        <taxon>Bacteria</taxon>
        <taxon>Pseudomonadati</taxon>
        <taxon>Pseudomonadota</taxon>
        <taxon>Gammaproteobacteria</taxon>
        <taxon>Alteromonadales</taxon>
        <taxon>Alteromonadaceae</taxon>
        <taxon>Alkalimarinus</taxon>
    </lineage>
</organism>
<feature type="signal peptide" evidence="8">
    <location>
        <begin position="1"/>
        <end position="24"/>
    </location>
</feature>
<dbReference type="InterPro" id="IPR003423">
    <property type="entry name" value="OMP_efflux"/>
</dbReference>
<accession>A0ABY6MZ95</accession>
<dbReference type="SUPFAM" id="SSF56954">
    <property type="entry name" value="Outer membrane efflux proteins (OEP)"/>
    <property type="match status" value="1"/>
</dbReference>
<comment type="similarity">
    <text evidence="2">Belongs to the outer membrane factor (OMF) (TC 1.B.17) family.</text>
</comment>
<evidence type="ECO:0000256" key="6">
    <source>
        <dbReference type="ARBA" id="ARBA00023136"/>
    </source>
</evidence>
<dbReference type="Proteomes" id="UP001163739">
    <property type="component" value="Chromosome"/>
</dbReference>
<dbReference type="EMBL" id="CP100390">
    <property type="protein sequence ID" value="UZE95139.1"/>
    <property type="molecule type" value="Genomic_DNA"/>
</dbReference>
<name>A0ABY6MZ95_9ALTE</name>
<reference evidence="9" key="1">
    <citation type="submission" date="2022-06" db="EMBL/GenBank/DDBJ databases">
        <title>Alkalimarinus sp. nov., isolated from gut of a Alitta virens.</title>
        <authorList>
            <person name="Yang A.I."/>
            <person name="Shin N.-R."/>
        </authorList>
    </citation>
    <scope>NUCLEOTIDE SEQUENCE</scope>
    <source>
        <strain evidence="9">A2M4</strain>
    </source>
</reference>
<keyword evidence="6" id="KW-0472">Membrane</keyword>
<evidence type="ECO:0000256" key="1">
    <source>
        <dbReference type="ARBA" id="ARBA00004442"/>
    </source>
</evidence>
<feature type="chain" id="PRO_5046015297" evidence="8">
    <location>
        <begin position="25"/>
        <end position="465"/>
    </location>
</feature>
<keyword evidence="10" id="KW-1185">Reference proteome</keyword>
<dbReference type="RefSeq" id="WP_265046628.1">
    <property type="nucleotide sequence ID" value="NZ_CP100390.1"/>
</dbReference>
<dbReference type="Pfam" id="PF02321">
    <property type="entry name" value="OEP"/>
    <property type="match status" value="2"/>
</dbReference>
<evidence type="ECO:0000256" key="4">
    <source>
        <dbReference type="ARBA" id="ARBA00022452"/>
    </source>
</evidence>
<evidence type="ECO:0000256" key="5">
    <source>
        <dbReference type="ARBA" id="ARBA00022692"/>
    </source>
</evidence>
<dbReference type="Gene3D" id="1.20.1600.10">
    <property type="entry name" value="Outer membrane efflux proteins (OEP)"/>
    <property type="match status" value="1"/>
</dbReference>
<protein>
    <submittedName>
        <fullName evidence="9">TolC family protein</fullName>
    </submittedName>
</protein>
<evidence type="ECO:0000313" key="10">
    <source>
        <dbReference type="Proteomes" id="UP001163739"/>
    </source>
</evidence>
<keyword evidence="3" id="KW-0813">Transport</keyword>
<dbReference type="PANTHER" id="PTHR30026:SF20">
    <property type="entry name" value="OUTER MEMBRANE PROTEIN TOLC"/>
    <property type="match status" value="1"/>
</dbReference>
<keyword evidence="5" id="KW-0812">Transmembrane</keyword>
<keyword evidence="8" id="KW-0732">Signal</keyword>
<evidence type="ECO:0000256" key="3">
    <source>
        <dbReference type="ARBA" id="ARBA00022448"/>
    </source>
</evidence>
<sequence>MTPNIYTLTSLIFCLTLGLHSAQANDDTVIQDKELGFADTLEAAFAFDPQLKRAYWSYQAEKEEENIAFGNLLPNIRLNAGHQYEDSDNVYTDDGSGFYDPSQKRSTGELTDTYWRASLRQPLINYASYQNYQRGKSVAQTAEYRYQRAEQELIYRVTERYVTVLLSAQRVFLTQQKLDALNLKKTQVERALELGIGDKIETLYVKSERDLANVDLLQAKSDLADARTLLSNLTGFDVQFPERWIGSSRTITPNLLTGTQADWLNSVNSNYAVRVARSQIKQEQHGLSASKAEHYPVLDLNLHYLDRDSDDDFRTRKDTVAALELSIPLYTGGQTQSKTRRARAKVQASQAELEYTITEKKQQIKLNYNRMLSYRERLIALAESRESGKVYLEAAERQVALNLSDQVNVLDAQTALVDTLLKITETLKEYLLSDLLLRLEAGQLDKDYLRHYDNLFNAAIESRSN</sequence>
<evidence type="ECO:0000256" key="8">
    <source>
        <dbReference type="SAM" id="SignalP"/>
    </source>
</evidence>
<dbReference type="InterPro" id="IPR051906">
    <property type="entry name" value="TolC-like"/>
</dbReference>
<evidence type="ECO:0000256" key="2">
    <source>
        <dbReference type="ARBA" id="ARBA00007613"/>
    </source>
</evidence>
<dbReference type="PANTHER" id="PTHR30026">
    <property type="entry name" value="OUTER MEMBRANE PROTEIN TOLC"/>
    <property type="match status" value="1"/>
</dbReference>
<keyword evidence="4" id="KW-1134">Transmembrane beta strand</keyword>
<keyword evidence="7" id="KW-0998">Cell outer membrane</keyword>